<dbReference type="InterPro" id="IPR006171">
    <property type="entry name" value="TOPRIM_dom"/>
</dbReference>
<dbReference type="PANTHER" id="PTHR30313">
    <property type="entry name" value="DNA PRIMASE"/>
    <property type="match status" value="1"/>
</dbReference>
<dbReference type="SMART" id="SM00493">
    <property type="entry name" value="TOPRIM"/>
    <property type="match status" value="1"/>
</dbReference>
<dbReference type="InterPro" id="IPR050219">
    <property type="entry name" value="DnaG_primase"/>
</dbReference>
<dbReference type="InterPro" id="IPR006295">
    <property type="entry name" value="DNA_primase_DnaG"/>
</dbReference>
<evidence type="ECO:0000256" key="11">
    <source>
        <dbReference type="ARBA" id="ARBA00023163"/>
    </source>
</evidence>
<keyword evidence="11 12" id="KW-0804">Transcription</keyword>
<keyword evidence="5 12" id="KW-0235">DNA replication</keyword>
<dbReference type="PANTHER" id="PTHR30313:SF2">
    <property type="entry name" value="DNA PRIMASE"/>
    <property type="match status" value="1"/>
</dbReference>
<accession>A0ABW2Y980</accession>
<proteinExistence type="inferred from homology"/>
<dbReference type="EC" id="2.7.7.101" evidence="12"/>
<evidence type="ECO:0000256" key="4">
    <source>
        <dbReference type="ARBA" id="ARBA00022695"/>
    </source>
</evidence>
<dbReference type="InterPro" id="IPR037068">
    <property type="entry name" value="DNA_primase_core_N_sf"/>
</dbReference>
<dbReference type="PROSITE" id="PS50880">
    <property type="entry name" value="TOPRIM"/>
    <property type="match status" value="1"/>
</dbReference>
<dbReference type="NCBIfam" id="TIGR01391">
    <property type="entry name" value="dnaG"/>
    <property type="match status" value="1"/>
</dbReference>
<dbReference type="InterPro" id="IPR030846">
    <property type="entry name" value="DnaG_bac"/>
</dbReference>
<evidence type="ECO:0000256" key="7">
    <source>
        <dbReference type="ARBA" id="ARBA00022771"/>
    </source>
</evidence>
<keyword evidence="10 12" id="KW-0238">DNA-binding</keyword>
<comment type="cofactor">
    <cofactor evidence="12 13">
        <name>Zn(2+)</name>
        <dbReference type="ChEBI" id="CHEBI:29105"/>
    </cofactor>
    <text evidence="12 13">Binds 1 zinc ion per monomer.</text>
</comment>
<keyword evidence="3 12" id="KW-0808">Transferase</keyword>
<dbReference type="Gene3D" id="3.90.580.10">
    <property type="entry name" value="Zinc finger, CHC2-type domain"/>
    <property type="match status" value="1"/>
</dbReference>
<evidence type="ECO:0000313" key="17">
    <source>
        <dbReference type="Proteomes" id="UP001597036"/>
    </source>
</evidence>
<dbReference type="Proteomes" id="UP001597036">
    <property type="component" value="Unassembled WGS sequence"/>
</dbReference>
<comment type="function">
    <text evidence="12 13">RNA polymerase that catalyzes the synthesis of short RNA molecules used as primers for DNA polymerase during DNA replication.</text>
</comment>
<dbReference type="CDD" id="cd03364">
    <property type="entry name" value="TOPRIM_DnaG_primases"/>
    <property type="match status" value="1"/>
</dbReference>
<feature type="domain" description="Toprim" evidence="15">
    <location>
        <begin position="265"/>
        <end position="363"/>
    </location>
</feature>
<dbReference type="PIRSF" id="PIRSF002811">
    <property type="entry name" value="DnaG"/>
    <property type="match status" value="1"/>
</dbReference>
<comment type="subunit">
    <text evidence="12">Monomer. Interacts with DnaB.</text>
</comment>
<keyword evidence="9" id="KW-0460">Magnesium</keyword>
<reference evidence="17" key="1">
    <citation type="journal article" date="2019" name="Int. J. Syst. Evol. Microbiol.">
        <title>The Global Catalogue of Microorganisms (GCM) 10K type strain sequencing project: providing services to taxonomists for standard genome sequencing and annotation.</title>
        <authorList>
            <consortium name="The Broad Institute Genomics Platform"/>
            <consortium name="The Broad Institute Genome Sequencing Center for Infectious Disease"/>
            <person name="Wu L."/>
            <person name="Ma J."/>
        </authorList>
    </citation>
    <scope>NUCLEOTIDE SEQUENCE [LARGE SCALE GENOMIC DNA]</scope>
    <source>
        <strain evidence="17">CCM 8604</strain>
    </source>
</reference>
<name>A0ABW2Y980_9BIFI</name>
<dbReference type="HAMAP" id="MF_00974">
    <property type="entry name" value="DNA_primase_DnaG"/>
    <property type="match status" value="1"/>
</dbReference>
<keyword evidence="1 12" id="KW-0240">DNA-directed RNA polymerase</keyword>
<evidence type="ECO:0000256" key="1">
    <source>
        <dbReference type="ARBA" id="ARBA00022478"/>
    </source>
</evidence>
<keyword evidence="4 12" id="KW-0548">Nucleotidyltransferase</keyword>
<dbReference type="Gene3D" id="3.90.980.10">
    <property type="entry name" value="DNA primase, catalytic core, N-terminal domain"/>
    <property type="match status" value="1"/>
</dbReference>
<dbReference type="Pfam" id="PF08275">
    <property type="entry name" value="DNAG_N"/>
    <property type="match status" value="1"/>
</dbReference>
<protein>
    <recommendedName>
        <fullName evidence="12 13">DNA primase</fullName>
        <ecNumber evidence="12">2.7.7.101</ecNumber>
    </recommendedName>
</protein>
<evidence type="ECO:0000256" key="10">
    <source>
        <dbReference type="ARBA" id="ARBA00023125"/>
    </source>
</evidence>
<evidence type="ECO:0000256" key="8">
    <source>
        <dbReference type="ARBA" id="ARBA00022833"/>
    </source>
</evidence>
<dbReference type="Pfam" id="PF10410">
    <property type="entry name" value="DnaB_bind"/>
    <property type="match status" value="1"/>
</dbReference>
<gene>
    <name evidence="12 16" type="primary">dnaG</name>
    <name evidence="16" type="ORF">ACFQY8_06410</name>
</gene>
<feature type="region of interest" description="Disordered" evidence="14">
    <location>
        <begin position="595"/>
        <end position="614"/>
    </location>
</feature>
<comment type="similarity">
    <text evidence="12 13">Belongs to the DnaG primase family.</text>
</comment>
<feature type="zinc finger region" description="CHC2-type" evidence="12">
    <location>
        <begin position="41"/>
        <end position="65"/>
    </location>
</feature>
<comment type="caution">
    <text evidence="16">The sequence shown here is derived from an EMBL/GenBank/DDBJ whole genome shotgun (WGS) entry which is preliminary data.</text>
</comment>
<dbReference type="SUPFAM" id="SSF56731">
    <property type="entry name" value="DNA primase core"/>
    <property type="match status" value="1"/>
</dbReference>
<keyword evidence="2 12" id="KW-0639">Primosome</keyword>
<dbReference type="InterPro" id="IPR019475">
    <property type="entry name" value="DNA_primase_DnaB-bd"/>
</dbReference>
<organism evidence="16 17">
    <name type="scientific">Alloscardovia venturai</name>
    <dbReference type="NCBI Taxonomy" id="1769421"/>
    <lineage>
        <taxon>Bacteria</taxon>
        <taxon>Bacillati</taxon>
        <taxon>Actinomycetota</taxon>
        <taxon>Actinomycetes</taxon>
        <taxon>Bifidobacteriales</taxon>
        <taxon>Bifidobacteriaceae</taxon>
        <taxon>Alloscardovia</taxon>
    </lineage>
</organism>
<dbReference type="SMART" id="SM00400">
    <property type="entry name" value="ZnF_CHCC"/>
    <property type="match status" value="1"/>
</dbReference>
<keyword evidence="8 12" id="KW-0862">Zinc</keyword>
<dbReference type="InterPro" id="IPR013264">
    <property type="entry name" value="DNAG_N"/>
</dbReference>
<keyword evidence="7 12" id="KW-0863">Zinc-finger</keyword>
<evidence type="ECO:0000256" key="9">
    <source>
        <dbReference type="ARBA" id="ARBA00022842"/>
    </source>
</evidence>
<keyword evidence="17" id="KW-1185">Reference proteome</keyword>
<keyword evidence="6 12" id="KW-0479">Metal-binding</keyword>
<evidence type="ECO:0000256" key="13">
    <source>
        <dbReference type="PIRNR" id="PIRNR002811"/>
    </source>
</evidence>
<sequence>MAGRIVKEDIEKVREAADLYDIVSATVTLQPAGSSAYKGLCPFHDEKTPSFNVNTVNNHWKCFGCGLGGDVFEFVQRAEGIEFPEAVQFLADKYRIELHYDQSVQGQVSQHRGSSRSRLLEANAAAQKFFMSQLMTKEALPARQLLGGRNFSQADCEYFGCGYAPRGWDELSRHLASQGFTHQEMIDAGLARANQRGGVYDYFRGRATWPIRDTTGQVIGFGARKLYDDDTNPGKYINTADTALYHKNRVLYGIDLAKNSIAENRQVVVVEGYTDVMACHLAGVTNAVATCGTAFGMEHAKLIRRLISDSSMGGLKLVGPTQGSGVIFTFDGDAAGQKAALRAFQLDNAFLSQTFVAIARDNLDPCDLRITYGNDAIKQLIDSKQPLVDWVIHTAISRFDTQYTAGRVGAMKAVAPIIAQIRDRSLWGEYARNAAREIGIDIDTMRREVASNRRAHHIHDEDAYSGGRFTPARRLEGPDFTTAQDRKALERYNVHSQHYYRVDDAVFAAEQQMMAVLVQIPWALDQQTAVLMSETTFAIPVFRDLYRAVVVAGGLPDRSVSAGLWMHNLSKAAGPLLKPVIDELAVMQLPIPEEDDSIGSARESQAQAQGGAPSISPAQAQFASQVAGKLIDADTMRTIARLRIQMNRVGDDTEKLKLLQQITQLEKLRADAMSVNNN</sequence>
<evidence type="ECO:0000313" key="16">
    <source>
        <dbReference type="EMBL" id="MFD0705373.1"/>
    </source>
</evidence>
<evidence type="ECO:0000256" key="5">
    <source>
        <dbReference type="ARBA" id="ARBA00022705"/>
    </source>
</evidence>
<dbReference type="Pfam" id="PF13662">
    <property type="entry name" value="Toprim_4"/>
    <property type="match status" value="1"/>
</dbReference>
<dbReference type="EMBL" id="JBHTHQ010000021">
    <property type="protein sequence ID" value="MFD0705373.1"/>
    <property type="molecule type" value="Genomic_DNA"/>
</dbReference>
<comment type="catalytic activity">
    <reaction evidence="12">
        <text>ssDNA + n NTP = ssDNA/pppN(pN)n-1 hybrid + (n-1) diphosphate.</text>
        <dbReference type="EC" id="2.7.7.101"/>
    </reaction>
</comment>
<evidence type="ECO:0000256" key="14">
    <source>
        <dbReference type="SAM" id="MobiDB-lite"/>
    </source>
</evidence>
<evidence type="ECO:0000256" key="2">
    <source>
        <dbReference type="ARBA" id="ARBA00022515"/>
    </source>
</evidence>
<dbReference type="RefSeq" id="WP_377939062.1">
    <property type="nucleotide sequence ID" value="NZ_JBHTHQ010000021.1"/>
</dbReference>
<dbReference type="InterPro" id="IPR034151">
    <property type="entry name" value="TOPRIM_DnaG_bac"/>
</dbReference>
<comment type="domain">
    <text evidence="12">Contains an N-terminal zinc-binding domain, a central core domain that contains the primase activity, and a C-terminal DnaB-binding domain.</text>
</comment>
<dbReference type="SUPFAM" id="SSF57783">
    <property type="entry name" value="Zinc beta-ribbon"/>
    <property type="match status" value="1"/>
</dbReference>
<evidence type="ECO:0000259" key="15">
    <source>
        <dbReference type="PROSITE" id="PS50880"/>
    </source>
</evidence>
<evidence type="ECO:0000256" key="12">
    <source>
        <dbReference type="HAMAP-Rule" id="MF_00974"/>
    </source>
</evidence>
<dbReference type="Gene3D" id="3.40.1360.10">
    <property type="match status" value="1"/>
</dbReference>
<evidence type="ECO:0000256" key="6">
    <source>
        <dbReference type="ARBA" id="ARBA00022723"/>
    </source>
</evidence>
<dbReference type="Pfam" id="PF01807">
    <property type="entry name" value="Zn_ribbon_DnaG"/>
    <property type="match status" value="1"/>
</dbReference>
<evidence type="ECO:0000256" key="3">
    <source>
        <dbReference type="ARBA" id="ARBA00022679"/>
    </source>
</evidence>
<dbReference type="InterPro" id="IPR002694">
    <property type="entry name" value="Znf_CHC2"/>
</dbReference>
<dbReference type="InterPro" id="IPR036977">
    <property type="entry name" value="DNA_primase_Znf_CHC2"/>
</dbReference>